<organism evidence="1 2">
    <name type="scientific">Pisolithus microcarpus 441</name>
    <dbReference type="NCBI Taxonomy" id="765257"/>
    <lineage>
        <taxon>Eukaryota</taxon>
        <taxon>Fungi</taxon>
        <taxon>Dikarya</taxon>
        <taxon>Basidiomycota</taxon>
        <taxon>Agaricomycotina</taxon>
        <taxon>Agaricomycetes</taxon>
        <taxon>Agaricomycetidae</taxon>
        <taxon>Boletales</taxon>
        <taxon>Sclerodermatineae</taxon>
        <taxon>Pisolithaceae</taxon>
        <taxon>Pisolithus</taxon>
    </lineage>
</organism>
<name>A0A0C9Y9X1_9AGAM</name>
<dbReference type="EMBL" id="KN834387">
    <property type="protein sequence ID" value="KIK10864.1"/>
    <property type="molecule type" value="Genomic_DNA"/>
</dbReference>
<sequence>MAHATPGQGLMIVMDNNDPGRGTWVECQQVNLCNVDAKFIKGVEEHGLKNCYIKNALNVGIHCEEGKAE</sequence>
<proteinExistence type="predicted"/>
<reference evidence="2" key="2">
    <citation type="submission" date="2015-01" db="EMBL/GenBank/DDBJ databases">
        <title>Evolutionary Origins and Diversification of the Mycorrhizal Mutualists.</title>
        <authorList>
            <consortium name="DOE Joint Genome Institute"/>
            <consortium name="Mycorrhizal Genomics Consortium"/>
            <person name="Kohler A."/>
            <person name="Kuo A."/>
            <person name="Nagy L.G."/>
            <person name="Floudas D."/>
            <person name="Copeland A."/>
            <person name="Barry K.W."/>
            <person name="Cichocki N."/>
            <person name="Veneault-Fourrey C."/>
            <person name="LaButti K."/>
            <person name="Lindquist E.A."/>
            <person name="Lipzen A."/>
            <person name="Lundell T."/>
            <person name="Morin E."/>
            <person name="Murat C."/>
            <person name="Riley R."/>
            <person name="Ohm R."/>
            <person name="Sun H."/>
            <person name="Tunlid A."/>
            <person name="Henrissat B."/>
            <person name="Grigoriev I.V."/>
            <person name="Hibbett D.S."/>
            <person name="Martin F."/>
        </authorList>
    </citation>
    <scope>NUCLEOTIDE SEQUENCE [LARGE SCALE GENOMIC DNA]</scope>
    <source>
        <strain evidence="2">441</strain>
    </source>
</reference>
<evidence type="ECO:0000313" key="2">
    <source>
        <dbReference type="Proteomes" id="UP000054018"/>
    </source>
</evidence>
<keyword evidence="2" id="KW-1185">Reference proteome</keyword>
<accession>A0A0C9Y9X1</accession>
<dbReference type="AlphaFoldDB" id="A0A0C9Y9X1"/>
<gene>
    <name evidence="1" type="ORF">PISMIDRAFT_20014</name>
</gene>
<evidence type="ECO:0000313" key="1">
    <source>
        <dbReference type="EMBL" id="KIK10864.1"/>
    </source>
</evidence>
<dbReference type="OrthoDB" id="2692192at2759"/>
<dbReference type="HOGENOM" id="CLU_2776924_0_0_1"/>
<reference evidence="1 2" key="1">
    <citation type="submission" date="2014-04" db="EMBL/GenBank/DDBJ databases">
        <authorList>
            <consortium name="DOE Joint Genome Institute"/>
            <person name="Kuo A."/>
            <person name="Kohler A."/>
            <person name="Costa M.D."/>
            <person name="Nagy L.G."/>
            <person name="Floudas D."/>
            <person name="Copeland A."/>
            <person name="Barry K.W."/>
            <person name="Cichocki N."/>
            <person name="Veneault-Fourrey C."/>
            <person name="LaButti K."/>
            <person name="Lindquist E.A."/>
            <person name="Lipzen A."/>
            <person name="Lundell T."/>
            <person name="Morin E."/>
            <person name="Murat C."/>
            <person name="Sun H."/>
            <person name="Tunlid A."/>
            <person name="Henrissat B."/>
            <person name="Grigoriev I.V."/>
            <person name="Hibbett D.S."/>
            <person name="Martin F."/>
            <person name="Nordberg H.P."/>
            <person name="Cantor M.N."/>
            <person name="Hua S.X."/>
        </authorList>
    </citation>
    <scope>NUCLEOTIDE SEQUENCE [LARGE SCALE GENOMIC DNA]</scope>
    <source>
        <strain evidence="1 2">441</strain>
    </source>
</reference>
<protein>
    <submittedName>
        <fullName evidence="1">Uncharacterized protein</fullName>
    </submittedName>
</protein>
<dbReference type="Proteomes" id="UP000054018">
    <property type="component" value="Unassembled WGS sequence"/>
</dbReference>